<gene>
    <name evidence="2" type="ORF">BN2476_750096</name>
</gene>
<comment type="caution">
    <text evidence="2">The sequence shown here is derived from an EMBL/GenBank/DDBJ whole genome shotgun (WGS) entry which is preliminary data.</text>
</comment>
<dbReference type="EMBL" id="CYGY02000075">
    <property type="protein sequence ID" value="SIT50153.1"/>
    <property type="molecule type" value="Genomic_DNA"/>
</dbReference>
<feature type="region of interest" description="Disordered" evidence="1">
    <location>
        <begin position="68"/>
        <end position="135"/>
    </location>
</feature>
<sequence length="304" mass="33169">MLATVCPASCPVYFDRWLNAGFPSRSVFQSPVSAEACIQRVAHAWNTDGQAVLGTVAAWTGKPFLSRRGHEEAKHSTSPYTGFYEKEPVRRSSASKSDVQPRGHRSMNPAARTNGDFPTIRKSTVSPDTRRLDEPAHALNPKSSAISHSFSSSSALNLTLVSTSGLFGRGSSRPVSPKLPVERYSDLQGKFIGCGKHGRSVNFWKGMVLAMDAVGWMRNRAADVCTIVAAALAYFVLEIAVTRISVPPLDFLLSYAAISCAVDRAGRCRAGECDQYHRRLQRARVDGCIHDIRIARVCRRVSGA</sequence>
<accession>A0A1N7SRU8</accession>
<proteinExistence type="predicted"/>
<dbReference type="Proteomes" id="UP000195569">
    <property type="component" value="Unassembled WGS sequence"/>
</dbReference>
<name>A0A1N7SRU8_9BURK</name>
<evidence type="ECO:0000313" key="3">
    <source>
        <dbReference type="Proteomes" id="UP000195569"/>
    </source>
</evidence>
<dbReference type="AlphaFoldDB" id="A0A1N7SRU8"/>
<keyword evidence="3" id="KW-1185">Reference proteome</keyword>
<reference evidence="2" key="1">
    <citation type="submission" date="2016-12" db="EMBL/GenBank/DDBJ databases">
        <authorList>
            <person name="Moulin L."/>
        </authorList>
    </citation>
    <scope>NUCLEOTIDE SEQUENCE [LARGE SCALE GENOMIC DNA]</scope>
    <source>
        <strain evidence="2">STM 7183</strain>
    </source>
</reference>
<evidence type="ECO:0000256" key="1">
    <source>
        <dbReference type="SAM" id="MobiDB-lite"/>
    </source>
</evidence>
<evidence type="ECO:0000313" key="2">
    <source>
        <dbReference type="EMBL" id="SIT50153.1"/>
    </source>
</evidence>
<protein>
    <submittedName>
        <fullName evidence="2">Uncharacterized protein</fullName>
    </submittedName>
</protein>
<organism evidence="2 3">
    <name type="scientific">Paraburkholderia piptadeniae</name>
    <dbReference type="NCBI Taxonomy" id="1701573"/>
    <lineage>
        <taxon>Bacteria</taxon>
        <taxon>Pseudomonadati</taxon>
        <taxon>Pseudomonadota</taxon>
        <taxon>Betaproteobacteria</taxon>
        <taxon>Burkholderiales</taxon>
        <taxon>Burkholderiaceae</taxon>
        <taxon>Paraburkholderia</taxon>
    </lineage>
</organism>